<feature type="region of interest" description="Disordered" evidence="9">
    <location>
        <begin position="339"/>
        <end position="381"/>
    </location>
</feature>
<keyword evidence="12" id="KW-1185">Reference proteome</keyword>
<keyword evidence="3 7" id="KW-0547">Nucleotide-binding</keyword>
<organism evidence="11 12">
    <name type="scientific">Chytriomyces confervae</name>
    <dbReference type="NCBI Taxonomy" id="246404"/>
    <lineage>
        <taxon>Eukaryota</taxon>
        <taxon>Fungi</taxon>
        <taxon>Fungi incertae sedis</taxon>
        <taxon>Chytridiomycota</taxon>
        <taxon>Chytridiomycota incertae sedis</taxon>
        <taxon>Chytridiomycetes</taxon>
        <taxon>Chytridiales</taxon>
        <taxon>Chytriomycetaceae</taxon>
        <taxon>Chytriomyces</taxon>
    </lineage>
</organism>
<dbReference type="OrthoDB" id="2120630at2759"/>
<accession>A0A507F9K5</accession>
<dbReference type="SMART" id="SM00220">
    <property type="entry name" value="S_TKc"/>
    <property type="match status" value="1"/>
</dbReference>
<sequence>MSQSGAISSSGSTDSSDSSSNFPNLNLTVAELAAREVARLSKQRTQKGGGSTAIFLQLSDMLKHRYKLISPIRPSMSNSEVILAYDQILDTQVALKVINKASLTDAEKWRVLRETGLLKKLSHPNIIKLQDFHETETCYVFVLEYMKDGDLFDLVKETGALTSAQVRIIAAQVALGLRYLHARRVIHRDIKPENIGIRFPTSMEGDDTSDNYEHWTEVKLIDFGLSTYAKSGRATTPCGTLGYMAPEILFIGLHECEYTSAVDMWAFGCLLYILLTGAPPFELGIVPQSKLDVVVSYPPSIWSKVPANAQQAVESCLNPNPETRITAAKFLDLAWFQEDDEAEGEDESTGPRDDVTVGDIECESNDGDTSEGTSDNCTGSCSGRSYFSVDSRAQSDAAEKSSVQIKDSAQKAAVGIANKRMDTAESRMKSHMFHNRPSDEDLPSEVDPPIGHSSKHKAKGLHQPVPVEARRAKSIADLIAKYKDEQEDDAAATEFDLESLTLDREPHLEGWLRLSDLLRPSASKDKQDKELELQTERKQEMFGSIEGDSDDRHVIVRVTTDDRSSAEPAEVAVNVVNRPLF</sequence>
<feature type="region of interest" description="Disordered" evidence="9">
    <location>
        <begin position="1"/>
        <end position="21"/>
    </location>
</feature>
<comment type="caution">
    <text evidence="11">The sequence shown here is derived from an EMBL/GenBank/DDBJ whole genome shotgun (WGS) entry which is preliminary data.</text>
</comment>
<evidence type="ECO:0000256" key="5">
    <source>
        <dbReference type="ARBA" id="ARBA00022840"/>
    </source>
</evidence>
<feature type="binding site" evidence="7">
    <location>
        <begin position="193"/>
        <end position="194"/>
    </location>
    <ligand>
        <name>ATP</name>
        <dbReference type="ChEBI" id="CHEBI:30616"/>
    </ligand>
</feature>
<dbReference type="PROSITE" id="PS50011">
    <property type="entry name" value="PROTEIN_KINASE_DOM"/>
    <property type="match status" value="1"/>
</dbReference>
<evidence type="ECO:0000256" key="3">
    <source>
        <dbReference type="ARBA" id="ARBA00022741"/>
    </source>
</evidence>
<dbReference type="AlphaFoldDB" id="A0A507F9K5"/>
<dbReference type="EMBL" id="QEAP01000234">
    <property type="protein sequence ID" value="TPX72026.1"/>
    <property type="molecule type" value="Genomic_DNA"/>
</dbReference>
<keyword evidence="4" id="KW-0418">Kinase</keyword>
<dbReference type="InterPro" id="IPR030616">
    <property type="entry name" value="Aur-like"/>
</dbReference>
<feature type="domain" description="Protein kinase" evidence="10">
    <location>
        <begin position="41"/>
        <end position="336"/>
    </location>
</feature>
<feature type="active site" description="Proton acceptor" evidence="6">
    <location>
        <position position="189"/>
    </location>
</feature>
<dbReference type="Gene3D" id="1.10.510.10">
    <property type="entry name" value="Transferase(Phosphotransferase) domain 1"/>
    <property type="match status" value="1"/>
</dbReference>
<proteinExistence type="predicted"/>
<name>A0A507F9K5_9FUNG</name>
<feature type="binding site" evidence="7">
    <location>
        <position position="222"/>
    </location>
    <ligand>
        <name>ATP</name>
        <dbReference type="ChEBI" id="CHEBI:30616"/>
    </ligand>
</feature>
<dbReference type="GO" id="GO:0004674">
    <property type="term" value="F:protein serine/threonine kinase activity"/>
    <property type="evidence" value="ECO:0007669"/>
    <property type="project" value="UniProtKB-KW"/>
</dbReference>
<keyword evidence="1" id="KW-0723">Serine/threonine-protein kinase</keyword>
<dbReference type="PANTHER" id="PTHR24350">
    <property type="entry name" value="SERINE/THREONINE-PROTEIN KINASE IAL-RELATED"/>
    <property type="match status" value="1"/>
</dbReference>
<feature type="compositionally biased region" description="Acidic residues" evidence="9">
    <location>
        <begin position="360"/>
        <end position="369"/>
    </location>
</feature>
<dbReference type="GO" id="GO:0005524">
    <property type="term" value="F:ATP binding"/>
    <property type="evidence" value="ECO:0007669"/>
    <property type="project" value="UniProtKB-KW"/>
</dbReference>
<evidence type="ECO:0000256" key="9">
    <source>
        <dbReference type="SAM" id="MobiDB-lite"/>
    </source>
</evidence>
<keyword evidence="2" id="KW-0808">Transferase</keyword>
<dbReference type="InterPro" id="IPR000719">
    <property type="entry name" value="Prot_kinase_dom"/>
</dbReference>
<feature type="compositionally biased region" description="Low complexity" evidence="9">
    <location>
        <begin position="1"/>
        <end position="20"/>
    </location>
</feature>
<feature type="binding site" evidence="7">
    <location>
        <position position="96"/>
    </location>
    <ligand>
        <name>ATP</name>
        <dbReference type="ChEBI" id="CHEBI:30616"/>
    </ligand>
</feature>
<reference evidence="11 12" key="1">
    <citation type="journal article" date="2019" name="Sci. Rep.">
        <title>Comparative genomics of chytrid fungi reveal insights into the obligate biotrophic and pathogenic lifestyle of Synchytrium endobioticum.</title>
        <authorList>
            <person name="van de Vossenberg B.T.L.H."/>
            <person name="Warris S."/>
            <person name="Nguyen H.D.T."/>
            <person name="van Gent-Pelzer M.P.E."/>
            <person name="Joly D.L."/>
            <person name="van de Geest H.C."/>
            <person name="Bonants P.J.M."/>
            <person name="Smith D.S."/>
            <person name="Levesque C.A."/>
            <person name="van der Lee T.A.J."/>
        </authorList>
    </citation>
    <scope>NUCLEOTIDE SEQUENCE [LARGE SCALE GENOMIC DNA]</scope>
    <source>
        <strain evidence="11 12">CBS 675.73</strain>
    </source>
</reference>
<feature type="cross-link" description="Glycyl lysine isopeptide (Lys-Gly) (interchain with G-Cter in SUMO2)" evidence="8">
    <location>
        <position position="191"/>
    </location>
</feature>
<dbReference type="InterPro" id="IPR011009">
    <property type="entry name" value="Kinase-like_dom_sf"/>
</dbReference>
<protein>
    <recommendedName>
        <fullName evidence="10">Protein kinase domain-containing protein</fullName>
    </recommendedName>
</protein>
<gene>
    <name evidence="11" type="ORF">CcCBS67573_g05974</name>
</gene>
<feature type="compositionally biased region" description="Polar residues" evidence="9">
    <location>
        <begin position="370"/>
        <end position="381"/>
    </location>
</feature>
<keyword evidence="5 7" id="KW-0067">ATP-binding</keyword>
<evidence type="ECO:0000256" key="2">
    <source>
        <dbReference type="ARBA" id="ARBA00022679"/>
    </source>
</evidence>
<evidence type="ECO:0000259" key="10">
    <source>
        <dbReference type="PROSITE" id="PS50011"/>
    </source>
</evidence>
<evidence type="ECO:0000256" key="4">
    <source>
        <dbReference type="ARBA" id="ARBA00022777"/>
    </source>
</evidence>
<dbReference type="Proteomes" id="UP000320333">
    <property type="component" value="Unassembled WGS sequence"/>
</dbReference>
<evidence type="ECO:0000256" key="6">
    <source>
        <dbReference type="PIRSR" id="PIRSR630616-1"/>
    </source>
</evidence>
<evidence type="ECO:0000313" key="12">
    <source>
        <dbReference type="Proteomes" id="UP000320333"/>
    </source>
</evidence>
<dbReference type="SUPFAM" id="SSF56112">
    <property type="entry name" value="Protein kinase-like (PK-like)"/>
    <property type="match status" value="1"/>
</dbReference>
<dbReference type="STRING" id="246404.A0A507F9K5"/>
<evidence type="ECO:0000313" key="11">
    <source>
        <dbReference type="EMBL" id="TPX72026.1"/>
    </source>
</evidence>
<dbReference type="Pfam" id="PF00069">
    <property type="entry name" value="Pkinase"/>
    <property type="match status" value="1"/>
</dbReference>
<evidence type="ECO:0000256" key="8">
    <source>
        <dbReference type="PIRSR" id="PIRSR630616-3"/>
    </source>
</evidence>
<evidence type="ECO:0000256" key="7">
    <source>
        <dbReference type="PIRSR" id="PIRSR630616-2"/>
    </source>
</evidence>
<feature type="compositionally biased region" description="Acidic residues" evidence="9">
    <location>
        <begin position="339"/>
        <end position="348"/>
    </location>
</feature>
<evidence type="ECO:0000256" key="1">
    <source>
        <dbReference type="ARBA" id="ARBA00022527"/>
    </source>
</evidence>